<dbReference type="InterPro" id="IPR056594">
    <property type="entry name" value="AT5G49610-like_b-prop"/>
</dbReference>
<dbReference type="InterPro" id="IPR036047">
    <property type="entry name" value="F-box-like_dom_sf"/>
</dbReference>
<dbReference type="PANTHER" id="PTHR32133">
    <property type="entry name" value="OS07G0120400 PROTEIN"/>
    <property type="match status" value="1"/>
</dbReference>
<feature type="domain" description="F-box protein AT5G49610-like beta-propeller" evidence="1">
    <location>
        <begin position="145"/>
        <end position="262"/>
    </location>
</feature>
<name>A0AAQ3WHL8_PASNO</name>
<proteinExistence type="predicted"/>
<gene>
    <name evidence="2" type="ORF">U9M48_011438</name>
</gene>
<keyword evidence="3" id="KW-1185">Reference proteome</keyword>
<accession>A0AAQ3WHL8</accession>
<dbReference type="Pfam" id="PF23635">
    <property type="entry name" value="Beta-prop_AT5G49610-like"/>
    <property type="match status" value="1"/>
</dbReference>
<reference evidence="2 3" key="1">
    <citation type="submission" date="2024-02" db="EMBL/GenBank/DDBJ databases">
        <title>High-quality chromosome-scale genome assembly of Pensacola bahiagrass (Paspalum notatum Flugge var. saurae).</title>
        <authorList>
            <person name="Vega J.M."/>
            <person name="Podio M."/>
            <person name="Orjuela J."/>
            <person name="Siena L.A."/>
            <person name="Pessino S.C."/>
            <person name="Combes M.C."/>
            <person name="Mariac C."/>
            <person name="Albertini E."/>
            <person name="Pupilli F."/>
            <person name="Ortiz J.P.A."/>
            <person name="Leblanc O."/>
        </authorList>
    </citation>
    <scope>NUCLEOTIDE SEQUENCE [LARGE SCALE GENOMIC DNA]</scope>
    <source>
        <strain evidence="2">R1</strain>
        <tissue evidence="2">Leaf</tissue>
    </source>
</reference>
<sequence>MMIRPSSMPPPPSLMDELVEEVLLRLPPDTPASLVHAVLVCKRWCRFRRRFHEFHHHRSSPPLTLGFLFSYRSAGEGRNTSFVPTPASPLRGADHRHAFAMAASSSTATITLPLPPAASSSGTPATSVIALPWAQTSLPFTLFGPTELTTTEDGRLAFARVEKSRLCLWSRDGAGWALSKAIDLEKVLPVQRPWTTRPYLVGTRTPYLVGSAAEGVGAVFLTLEDQLFMLDLRSGRATKLYGHPRTASLDMVVPYMNFFTPVPVKAPSTDGTPGASASDP</sequence>
<evidence type="ECO:0000259" key="1">
    <source>
        <dbReference type="Pfam" id="PF23635"/>
    </source>
</evidence>
<dbReference type="Proteomes" id="UP001341281">
    <property type="component" value="Chromosome 03"/>
</dbReference>
<dbReference type="AlphaFoldDB" id="A0AAQ3WHL8"/>
<evidence type="ECO:0000313" key="3">
    <source>
        <dbReference type="Proteomes" id="UP001341281"/>
    </source>
</evidence>
<dbReference type="EMBL" id="CP144747">
    <property type="protein sequence ID" value="WVZ61586.1"/>
    <property type="molecule type" value="Genomic_DNA"/>
</dbReference>
<dbReference type="SUPFAM" id="SSF81383">
    <property type="entry name" value="F-box domain"/>
    <property type="match status" value="1"/>
</dbReference>
<protein>
    <recommendedName>
        <fullName evidence="1">F-box protein AT5G49610-like beta-propeller domain-containing protein</fullName>
    </recommendedName>
</protein>
<organism evidence="2 3">
    <name type="scientific">Paspalum notatum var. saurae</name>
    <dbReference type="NCBI Taxonomy" id="547442"/>
    <lineage>
        <taxon>Eukaryota</taxon>
        <taxon>Viridiplantae</taxon>
        <taxon>Streptophyta</taxon>
        <taxon>Embryophyta</taxon>
        <taxon>Tracheophyta</taxon>
        <taxon>Spermatophyta</taxon>
        <taxon>Magnoliopsida</taxon>
        <taxon>Liliopsida</taxon>
        <taxon>Poales</taxon>
        <taxon>Poaceae</taxon>
        <taxon>PACMAD clade</taxon>
        <taxon>Panicoideae</taxon>
        <taxon>Andropogonodae</taxon>
        <taxon>Paspaleae</taxon>
        <taxon>Paspalinae</taxon>
        <taxon>Paspalum</taxon>
    </lineage>
</organism>
<evidence type="ECO:0000313" key="2">
    <source>
        <dbReference type="EMBL" id="WVZ61586.1"/>
    </source>
</evidence>
<dbReference type="PANTHER" id="PTHR32133:SF386">
    <property type="entry name" value="F-BOX DOMAIN-CONTAINING PROTEIN"/>
    <property type="match status" value="1"/>
</dbReference>